<dbReference type="Pfam" id="PF04545">
    <property type="entry name" value="Sigma70_r4"/>
    <property type="match status" value="1"/>
</dbReference>
<evidence type="ECO:0000256" key="4">
    <source>
        <dbReference type="ARBA" id="ARBA00023125"/>
    </source>
</evidence>
<evidence type="ECO:0000256" key="1">
    <source>
        <dbReference type="ARBA" id="ARBA00007788"/>
    </source>
</evidence>
<dbReference type="InterPro" id="IPR007627">
    <property type="entry name" value="RNA_pol_sigma70_r2"/>
</dbReference>
<evidence type="ECO:0000256" key="6">
    <source>
        <dbReference type="SAM" id="MobiDB-lite"/>
    </source>
</evidence>
<keyword evidence="2" id="KW-0805">Transcription regulation</keyword>
<dbReference type="GO" id="GO:0016987">
    <property type="term" value="F:sigma factor activity"/>
    <property type="evidence" value="ECO:0007669"/>
    <property type="project" value="UniProtKB-KW"/>
</dbReference>
<dbReference type="InterPro" id="IPR014284">
    <property type="entry name" value="RNA_pol_sigma-70_dom"/>
</dbReference>
<gene>
    <name evidence="8" type="ORF">FRACYDRAFT_185248</name>
</gene>
<dbReference type="SUPFAM" id="SSF88946">
    <property type="entry name" value="Sigma2 domain of RNA polymerase sigma factors"/>
    <property type="match status" value="1"/>
</dbReference>
<dbReference type="PRINTS" id="PR00046">
    <property type="entry name" value="SIGMA70FCT"/>
</dbReference>
<dbReference type="InterPro" id="IPR000943">
    <property type="entry name" value="RNA_pol_sigma70"/>
</dbReference>
<dbReference type="InterPro" id="IPR013324">
    <property type="entry name" value="RNA_pol_sigma_r3/r4-like"/>
</dbReference>
<evidence type="ECO:0000259" key="7">
    <source>
        <dbReference type="PROSITE" id="PS00715"/>
    </source>
</evidence>
<dbReference type="PROSITE" id="PS00715">
    <property type="entry name" value="SIGMA70_1"/>
    <property type="match status" value="1"/>
</dbReference>
<keyword evidence="3" id="KW-0731">Sigma factor</keyword>
<evidence type="ECO:0000313" key="8">
    <source>
        <dbReference type="EMBL" id="OEU16699.1"/>
    </source>
</evidence>
<dbReference type="NCBIfam" id="TIGR02937">
    <property type="entry name" value="sigma70-ECF"/>
    <property type="match status" value="1"/>
</dbReference>
<dbReference type="EMBL" id="KV784358">
    <property type="protein sequence ID" value="OEU16699.1"/>
    <property type="molecule type" value="Genomic_DNA"/>
</dbReference>
<dbReference type="Gene3D" id="1.20.140.160">
    <property type="match status" value="1"/>
</dbReference>
<evidence type="ECO:0000256" key="3">
    <source>
        <dbReference type="ARBA" id="ARBA00023082"/>
    </source>
</evidence>
<proteinExistence type="inferred from homology"/>
<feature type="region of interest" description="Disordered" evidence="6">
    <location>
        <begin position="1"/>
        <end position="47"/>
    </location>
</feature>
<dbReference type="AlphaFoldDB" id="A0A1E7FEV0"/>
<dbReference type="Pfam" id="PF04542">
    <property type="entry name" value="Sigma70_r2"/>
    <property type="match status" value="1"/>
</dbReference>
<dbReference type="PANTHER" id="PTHR30603">
    <property type="entry name" value="RNA POLYMERASE SIGMA FACTOR RPO"/>
    <property type="match status" value="1"/>
</dbReference>
<keyword evidence="5" id="KW-0804">Transcription</keyword>
<dbReference type="GO" id="GO:0003677">
    <property type="term" value="F:DNA binding"/>
    <property type="evidence" value="ECO:0007669"/>
    <property type="project" value="UniProtKB-KW"/>
</dbReference>
<dbReference type="InterPro" id="IPR013325">
    <property type="entry name" value="RNA_pol_sigma_r2"/>
</dbReference>
<dbReference type="OrthoDB" id="206108at2759"/>
<dbReference type="InParanoid" id="A0A1E7FEV0"/>
<dbReference type="InterPro" id="IPR050239">
    <property type="entry name" value="Sigma-70_RNA_pol_init_factors"/>
</dbReference>
<dbReference type="Proteomes" id="UP000095751">
    <property type="component" value="Unassembled WGS sequence"/>
</dbReference>
<sequence length="376" mass="42166">MSSIPEQLPQPAVNAFRHRQQQQQQLLKEKKKKAKIINNKGDRRETHGIEFAPSSKRVNPEEEIKLAQMIQRGVWLHKLKADMETEKGSSISKNEWATIANLDSTTQLRREVATYRRAKQLLVSANMGLVNAVVKKQYYNVQKRDALSYEELIQEGSLGLIRAAELFDPSRGIRFSTYATIWIKGSLSHSHILDGSITLPAREKTKWNKIVKAHQDIIKEKGGVSVQDIANRLDMNVEEVMTIQSKMNSAKKVLSLDYEYQAQTRGGGGSKGGSGGQQLLMDMDKCFQADSDLAERTQLQADIIAAMVRNLSPREARLIRLRYGLTTDGRTHTVQECADAMGVSQTRASQLAAKCLKKLREAAEADSLEEYLLTIA</sequence>
<dbReference type="InterPro" id="IPR007630">
    <property type="entry name" value="RNA_pol_sigma70_r4"/>
</dbReference>
<dbReference type="GO" id="GO:0006352">
    <property type="term" value="P:DNA-templated transcription initiation"/>
    <property type="evidence" value="ECO:0007669"/>
    <property type="project" value="InterPro"/>
</dbReference>
<name>A0A1E7FEV0_9STRA</name>
<evidence type="ECO:0000256" key="5">
    <source>
        <dbReference type="ARBA" id="ARBA00023163"/>
    </source>
</evidence>
<accession>A0A1E7FEV0</accession>
<protein>
    <submittedName>
        <fullName evidence="8">Sigma2 domain of RNA polymerase sigma factor</fullName>
    </submittedName>
</protein>
<comment type="similarity">
    <text evidence="1">Belongs to the sigma-70 factor family.</text>
</comment>
<organism evidence="8 9">
    <name type="scientific">Fragilariopsis cylindrus CCMP1102</name>
    <dbReference type="NCBI Taxonomy" id="635003"/>
    <lineage>
        <taxon>Eukaryota</taxon>
        <taxon>Sar</taxon>
        <taxon>Stramenopiles</taxon>
        <taxon>Ochrophyta</taxon>
        <taxon>Bacillariophyta</taxon>
        <taxon>Bacillariophyceae</taxon>
        <taxon>Bacillariophycidae</taxon>
        <taxon>Bacillariales</taxon>
        <taxon>Bacillariaceae</taxon>
        <taxon>Fragilariopsis</taxon>
    </lineage>
</organism>
<keyword evidence="4" id="KW-0238">DNA-binding</keyword>
<reference evidence="8 9" key="1">
    <citation type="submission" date="2016-09" db="EMBL/GenBank/DDBJ databases">
        <title>Extensive genetic diversity and differential bi-allelic expression allows diatom success in the polar Southern Ocean.</title>
        <authorList>
            <consortium name="DOE Joint Genome Institute"/>
            <person name="Mock T."/>
            <person name="Otillar R.P."/>
            <person name="Strauss J."/>
            <person name="Dupont C."/>
            <person name="Frickenhaus S."/>
            <person name="Maumus F."/>
            <person name="Mcmullan M."/>
            <person name="Sanges R."/>
            <person name="Schmutz J."/>
            <person name="Toseland A."/>
            <person name="Valas R."/>
            <person name="Veluchamy A."/>
            <person name="Ward B.J."/>
            <person name="Allen A."/>
            <person name="Barry K."/>
            <person name="Falciatore A."/>
            <person name="Ferrante M."/>
            <person name="Fortunato A.E."/>
            <person name="Gloeckner G."/>
            <person name="Gruber A."/>
            <person name="Hipkin R."/>
            <person name="Janech M."/>
            <person name="Kroth P."/>
            <person name="Leese F."/>
            <person name="Lindquist E."/>
            <person name="Lyon B.R."/>
            <person name="Martin J."/>
            <person name="Mayer C."/>
            <person name="Parker M."/>
            <person name="Quesneville H."/>
            <person name="Raymond J."/>
            <person name="Uhlig C."/>
            <person name="Valentin K.U."/>
            <person name="Worden A.Z."/>
            <person name="Armbrust E.V."/>
            <person name="Bowler C."/>
            <person name="Green B."/>
            <person name="Moulton V."/>
            <person name="Van Oosterhout C."/>
            <person name="Grigoriev I."/>
        </authorList>
    </citation>
    <scope>NUCLEOTIDE SEQUENCE [LARGE SCALE GENOMIC DNA]</scope>
    <source>
        <strain evidence="8 9">CCMP1102</strain>
    </source>
</reference>
<dbReference type="KEGG" id="fcy:FRACYDRAFT_185248"/>
<evidence type="ECO:0000256" key="2">
    <source>
        <dbReference type="ARBA" id="ARBA00023015"/>
    </source>
</evidence>
<dbReference type="Gene3D" id="1.10.601.10">
    <property type="entry name" value="RNA Polymerase Primary Sigma Factor"/>
    <property type="match status" value="1"/>
</dbReference>
<dbReference type="PANTHER" id="PTHR30603:SF47">
    <property type="entry name" value="RNA POLYMERASE SIGMA FACTOR SIGD, CHLOROPLASTIC"/>
    <property type="match status" value="1"/>
</dbReference>
<evidence type="ECO:0000313" key="9">
    <source>
        <dbReference type="Proteomes" id="UP000095751"/>
    </source>
</evidence>
<feature type="domain" description="RNA polymerase sigma-70" evidence="7">
    <location>
        <begin position="151"/>
        <end position="164"/>
    </location>
</feature>
<dbReference type="SUPFAM" id="SSF88659">
    <property type="entry name" value="Sigma3 and sigma4 domains of RNA polymerase sigma factors"/>
    <property type="match status" value="1"/>
</dbReference>
<keyword evidence="9" id="KW-1185">Reference proteome</keyword>